<name>N6SXG0_DENPD</name>
<evidence type="ECO:0000256" key="1">
    <source>
        <dbReference type="ARBA" id="ARBA00004189"/>
    </source>
</evidence>
<keyword evidence="7" id="KW-0472">Membrane</keyword>
<keyword evidence="5" id="KW-0812">Transmembrane</keyword>
<evidence type="ECO:0000256" key="3">
    <source>
        <dbReference type="ARBA" id="ARBA00010532"/>
    </source>
</evidence>
<dbReference type="AlphaFoldDB" id="N6SXG0"/>
<evidence type="ECO:0000256" key="10">
    <source>
        <dbReference type="ARBA" id="ARBA00023180"/>
    </source>
</evidence>
<feature type="non-terminal residue" evidence="13">
    <location>
        <position position="1"/>
    </location>
</feature>
<evidence type="ECO:0000256" key="8">
    <source>
        <dbReference type="ARBA" id="ARBA00023157"/>
    </source>
</evidence>
<evidence type="ECO:0000256" key="5">
    <source>
        <dbReference type="ARBA" id="ARBA00022692"/>
    </source>
</evidence>
<dbReference type="PANTHER" id="PTHR11923">
    <property type="entry name" value="SCAVENGER RECEPTOR CLASS B TYPE-1 SR-B1"/>
    <property type="match status" value="1"/>
</dbReference>
<keyword evidence="6" id="KW-1133">Transmembrane helix</keyword>
<dbReference type="EMBL" id="KB741216">
    <property type="protein sequence ID" value="ENN72459.1"/>
    <property type="molecule type" value="Genomic_DNA"/>
</dbReference>
<dbReference type="GO" id="GO:0005044">
    <property type="term" value="F:scavenger receptor activity"/>
    <property type="evidence" value="ECO:0007669"/>
    <property type="project" value="TreeGrafter"/>
</dbReference>
<evidence type="ECO:0000256" key="12">
    <source>
        <dbReference type="ARBA" id="ARBA00042244"/>
    </source>
</evidence>
<keyword evidence="8" id="KW-1015">Disulfide bond</keyword>
<organism evidence="13">
    <name type="scientific">Dendroctonus ponderosae</name>
    <name type="common">Mountain pine beetle</name>
    <dbReference type="NCBI Taxonomy" id="77166"/>
    <lineage>
        <taxon>Eukaryota</taxon>
        <taxon>Metazoa</taxon>
        <taxon>Ecdysozoa</taxon>
        <taxon>Arthropoda</taxon>
        <taxon>Hexapoda</taxon>
        <taxon>Insecta</taxon>
        <taxon>Pterygota</taxon>
        <taxon>Neoptera</taxon>
        <taxon>Endopterygota</taxon>
        <taxon>Coleoptera</taxon>
        <taxon>Polyphaga</taxon>
        <taxon>Cucujiformia</taxon>
        <taxon>Curculionidae</taxon>
        <taxon>Scolytinae</taxon>
        <taxon>Dendroctonus</taxon>
    </lineage>
</organism>
<evidence type="ECO:0000313" key="13">
    <source>
        <dbReference type="EMBL" id="ENN72459.1"/>
    </source>
</evidence>
<sequence>MLDDSLERSFAPRSHSNLSDLEKNCSQIFVKAPAITREFFEKINNDVVPQKTAFFGYQMNTRRVIVLTGLMLLFTFSAMGTVTMWFTNMFQKRIESMMVLSEDAPTYEMWKKPPIHPPIKIYIFNYTNVEDFEMGRAKKLHVEELGPYVYFEEMERVNVRFSKVDGTVSYQEKRSYRFSPELSKGSKDDLVIVPNVPLLAGAAIVQQFNFIMRLGYQGIINALSESAFTAQTAHNFIIGYDDRLYELAKSYLKYEDKPVFENFGILVWKKGIRPDVFTLNTGAHDINKLGQVEKFNGQTHYEMWGSESCNNLQGSDGMIYRQDLVRARKDLDVFIPQMCRKLPMRFAGEERLLDKVPVYRYKVPLDVFDTAENADNQCYCGQNSDSCPPKGLFNATSCLYGQLENSFYWIIQQHVCFISGAPLFYSHPHLYGAEPRLIDAITGLNPNPVINDTFLDVHPKFGMLVRGKVKTQINVQVKKSFGLSVLNDYPDGLILPMVWVDYGIDEKQLPASVVELIYQITFTIRNLELGLKYGCLLATMVTFTFILLVFKKHQKSRSRVNSMRRPITIRA</sequence>
<protein>
    <recommendedName>
        <fullName evidence="11">Scavenger receptor class B member 1</fullName>
    </recommendedName>
    <alternativeName>
        <fullName evidence="12">SR-BI</fullName>
    </alternativeName>
</protein>
<keyword evidence="9" id="KW-0675">Receptor</keyword>
<dbReference type="InterPro" id="IPR002159">
    <property type="entry name" value="CD36_fam"/>
</dbReference>
<dbReference type="PANTHER" id="PTHR11923:SF110">
    <property type="entry name" value="SCAVENGER RECEPTOR CLASS B MEMBER 1"/>
    <property type="match status" value="1"/>
</dbReference>
<dbReference type="OrthoDB" id="18585at2759"/>
<dbReference type="Pfam" id="PF01130">
    <property type="entry name" value="CD36"/>
    <property type="match status" value="1"/>
</dbReference>
<comment type="similarity">
    <text evidence="3">Belongs to the CD36 family.</text>
</comment>
<evidence type="ECO:0000256" key="11">
    <source>
        <dbReference type="ARBA" id="ARBA00040821"/>
    </source>
</evidence>
<dbReference type="OMA" id="NPRQEDH"/>
<dbReference type="HOGENOM" id="CLU_019853_2_1_1"/>
<keyword evidence="10" id="KW-0325">Glycoprotein</keyword>
<evidence type="ECO:0000256" key="2">
    <source>
        <dbReference type="ARBA" id="ARBA00004651"/>
    </source>
</evidence>
<evidence type="ECO:0000256" key="4">
    <source>
        <dbReference type="ARBA" id="ARBA00022475"/>
    </source>
</evidence>
<dbReference type="GO" id="GO:0005901">
    <property type="term" value="C:caveola"/>
    <property type="evidence" value="ECO:0007669"/>
    <property type="project" value="UniProtKB-SubCell"/>
</dbReference>
<gene>
    <name evidence="13" type="ORF">YQE_10801</name>
</gene>
<dbReference type="PRINTS" id="PR01609">
    <property type="entry name" value="CD36FAMILY"/>
</dbReference>
<proteinExistence type="inferred from homology"/>
<accession>N6SXG0</accession>
<evidence type="ECO:0000256" key="7">
    <source>
        <dbReference type="ARBA" id="ARBA00023136"/>
    </source>
</evidence>
<dbReference type="GO" id="GO:0005737">
    <property type="term" value="C:cytoplasm"/>
    <property type="evidence" value="ECO:0007669"/>
    <property type="project" value="TreeGrafter"/>
</dbReference>
<keyword evidence="4" id="KW-1003">Cell membrane</keyword>
<comment type="subcellular location">
    <subcellularLocation>
        <location evidence="2">Cell membrane</location>
        <topology evidence="2">Multi-pass membrane protein</topology>
    </subcellularLocation>
    <subcellularLocation>
        <location evidence="1">Membrane</location>
        <location evidence="1">Caveola</location>
        <topology evidence="1">Multi-pass membrane protein</topology>
    </subcellularLocation>
</comment>
<reference evidence="13" key="1">
    <citation type="journal article" date="2013" name="Genome Biol.">
        <title>Draft genome of the mountain pine beetle, Dendroctonus ponderosae Hopkins, a major forest pest.</title>
        <authorList>
            <person name="Keeling C.I."/>
            <person name="Yuen M.M."/>
            <person name="Liao N.Y."/>
            <person name="Docking T.R."/>
            <person name="Chan S.K."/>
            <person name="Taylor G.A."/>
            <person name="Palmquist D.L."/>
            <person name="Jackman S.D."/>
            <person name="Nguyen A."/>
            <person name="Li M."/>
            <person name="Henderson H."/>
            <person name="Janes J.K."/>
            <person name="Zhao Y."/>
            <person name="Pandoh P."/>
            <person name="Moore R."/>
            <person name="Sperling F.A."/>
            <person name="Huber D.P."/>
            <person name="Birol I."/>
            <person name="Jones S.J."/>
            <person name="Bohlmann J."/>
        </authorList>
    </citation>
    <scope>NUCLEOTIDE SEQUENCE</scope>
</reference>
<evidence type="ECO:0000256" key="9">
    <source>
        <dbReference type="ARBA" id="ARBA00023170"/>
    </source>
</evidence>
<evidence type="ECO:0000256" key="6">
    <source>
        <dbReference type="ARBA" id="ARBA00022989"/>
    </source>
</evidence>